<sequence>MFTKITISGKICTGKSSVFHELQKKLNWPTFSSGSYFREYAKIHHLELNNAEEQTDKLTHKVDGMVEKMLRKPGHLLLDAWLGGILADGNREVLKVLLITDDEIRFNRFAHRENISFEEAKNEVSLRDSSWFEKVKKIHNRSDFFDERNYDMVIDTSTLTVNYIVQSILSKLPPSHQPLTTV</sequence>
<comment type="caution">
    <text evidence="1">The sequence shown here is derived from an EMBL/GenBank/DDBJ whole genome shotgun (WGS) entry which is preliminary data.</text>
</comment>
<evidence type="ECO:0000313" key="1">
    <source>
        <dbReference type="EMBL" id="PIV08103.1"/>
    </source>
</evidence>
<dbReference type="Pfam" id="PF13189">
    <property type="entry name" value="Cytidylate_kin2"/>
    <property type="match status" value="1"/>
</dbReference>
<reference evidence="2" key="1">
    <citation type="submission" date="2017-09" db="EMBL/GenBank/DDBJ databases">
        <title>Depth-based differentiation of microbial function through sediment-hosted aquifers and enrichment of novel symbionts in the deep terrestrial subsurface.</title>
        <authorList>
            <person name="Probst A.J."/>
            <person name="Ladd B."/>
            <person name="Jarett J.K."/>
            <person name="Geller-Mcgrath D.E."/>
            <person name="Sieber C.M.K."/>
            <person name="Emerson J.B."/>
            <person name="Anantharaman K."/>
            <person name="Thomas B.C."/>
            <person name="Malmstrom R."/>
            <person name="Stieglmeier M."/>
            <person name="Klingl A."/>
            <person name="Woyke T."/>
            <person name="Ryan C.M."/>
            <person name="Banfield J.F."/>
        </authorList>
    </citation>
    <scope>NUCLEOTIDE SEQUENCE [LARGE SCALE GENOMIC DNA]</scope>
</reference>
<dbReference type="Proteomes" id="UP000230119">
    <property type="component" value="Unassembled WGS sequence"/>
</dbReference>
<dbReference type="AlphaFoldDB" id="A0A2M7BRI8"/>
<name>A0A2M7BRI8_9BACT</name>
<evidence type="ECO:0000313" key="2">
    <source>
        <dbReference type="Proteomes" id="UP000230119"/>
    </source>
</evidence>
<proteinExistence type="predicted"/>
<organism evidence="1 2">
    <name type="scientific">Candidatus Roizmanbacteria bacterium CG03_land_8_20_14_0_80_39_12</name>
    <dbReference type="NCBI Taxonomy" id="1974847"/>
    <lineage>
        <taxon>Bacteria</taxon>
        <taxon>Candidatus Roizmaniibacteriota</taxon>
    </lineage>
</organism>
<gene>
    <name evidence="1" type="ORF">COS52_04455</name>
</gene>
<protein>
    <recommendedName>
        <fullName evidence="3">(d)CMP kinase</fullName>
    </recommendedName>
</protein>
<dbReference type="EMBL" id="PEVA01000186">
    <property type="protein sequence ID" value="PIV08103.1"/>
    <property type="molecule type" value="Genomic_DNA"/>
</dbReference>
<dbReference type="SUPFAM" id="SSF52540">
    <property type="entry name" value="P-loop containing nucleoside triphosphate hydrolases"/>
    <property type="match status" value="1"/>
</dbReference>
<evidence type="ECO:0008006" key="3">
    <source>
        <dbReference type="Google" id="ProtNLM"/>
    </source>
</evidence>
<accession>A0A2M7BRI8</accession>
<dbReference type="InterPro" id="IPR027417">
    <property type="entry name" value="P-loop_NTPase"/>
</dbReference>
<dbReference type="Gene3D" id="3.40.50.300">
    <property type="entry name" value="P-loop containing nucleotide triphosphate hydrolases"/>
    <property type="match status" value="1"/>
</dbReference>